<name>A0ABX4Q843_9PSED</name>
<comment type="caution">
    <text evidence="1">The sequence shown here is derived from an EMBL/GenBank/DDBJ whole genome shotgun (WGS) entry which is preliminary data.</text>
</comment>
<evidence type="ECO:0000313" key="2">
    <source>
        <dbReference type="Proteomes" id="UP000232455"/>
    </source>
</evidence>
<keyword evidence="2" id="KW-1185">Reference proteome</keyword>
<dbReference type="Proteomes" id="UP000232455">
    <property type="component" value="Unassembled WGS sequence"/>
</dbReference>
<protein>
    <submittedName>
        <fullName evidence="1">Uncharacterized protein</fullName>
    </submittedName>
</protein>
<proteinExistence type="predicted"/>
<evidence type="ECO:0000313" key="1">
    <source>
        <dbReference type="EMBL" id="PKA72956.1"/>
    </source>
</evidence>
<gene>
    <name evidence="1" type="ORF">ATI02_6063</name>
</gene>
<sequence>MLANTSGNDFSKCVYEGYNRKIQAYKISARGNVHHITNRDGSLTKERLERFKTMLARQRTGDTTTFKAIETSAAELEMYEFYSTI</sequence>
<dbReference type="EMBL" id="PHHE01000001">
    <property type="protein sequence ID" value="PKA72956.1"/>
    <property type="molecule type" value="Genomic_DNA"/>
</dbReference>
<reference evidence="1 2" key="1">
    <citation type="submission" date="2017-11" db="EMBL/GenBank/DDBJ databases">
        <title>Genome sequencing of a diverse group of Pseudomonas species.</title>
        <authorList>
            <person name="Loper J."/>
        </authorList>
    </citation>
    <scope>NUCLEOTIDE SEQUENCE [LARGE SCALE GENOMIC DNA]</scope>
    <source>
        <strain evidence="1 2">LMG 25716</strain>
    </source>
</reference>
<accession>A0ABX4Q843</accession>
<organism evidence="1 2">
    <name type="scientific">Pseudomonas baetica</name>
    <dbReference type="NCBI Taxonomy" id="674054"/>
    <lineage>
        <taxon>Bacteria</taxon>
        <taxon>Pseudomonadati</taxon>
        <taxon>Pseudomonadota</taxon>
        <taxon>Gammaproteobacteria</taxon>
        <taxon>Pseudomonadales</taxon>
        <taxon>Pseudomonadaceae</taxon>
        <taxon>Pseudomonas</taxon>
    </lineage>
</organism>